<proteinExistence type="predicted"/>
<dbReference type="SUPFAM" id="SSF46689">
    <property type="entry name" value="Homeodomain-like"/>
    <property type="match status" value="1"/>
</dbReference>
<dbReference type="PANTHER" id="PTHR33215">
    <property type="entry name" value="PROTEIN DISTAL ANTENNA"/>
    <property type="match status" value="1"/>
</dbReference>
<dbReference type="InterPro" id="IPR002514">
    <property type="entry name" value="Transposase_8"/>
</dbReference>
<name>T0YUH0_9ZZZZ</name>
<comment type="caution">
    <text evidence="1">The sequence shown here is derived from an EMBL/GenBank/DDBJ whole genome shotgun (WGS) entry which is preliminary data.</text>
</comment>
<dbReference type="InterPro" id="IPR051839">
    <property type="entry name" value="RD_transcriptional_regulator"/>
</dbReference>
<dbReference type="Gene3D" id="1.10.10.60">
    <property type="entry name" value="Homeodomain-like"/>
    <property type="match status" value="1"/>
</dbReference>
<protein>
    <submittedName>
        <fullName evidence="1">Transposase IS3/IS911</fullName>
    </submittedName>
</protein>
<dbReference type="GO" id="GO:0003677">
    <property type="term" value="F:DNA binding"/>
    <property type="evidence" value="ECO:0007669"/>
    <property type="project" value="InterPro"/>
</dbReference>
<sequence>MYIMETMVQQKRPRRSFTDEYKTEVVELCRSSGKSVTDVARDLGITRTVVRRWVLQAEIDDGRRPGLTTEEHQELVGLRKENRVLREERDILKRATAFFAKETR</sequence>
<dbReference type="EMBL" id="AUZX01003590">
    <property type="protein sequence ID" value="EQD73484.1"/>
    <property type="molecule type" value="Genomic_DNA"/>
</dbReference>
<gene>
    <name evidence="2" type="ORF">B1A_04931</name>
    <name evidence="1" type="ORF">B1B_16444</name>
</gene>
<dbReference type="GO" id="GO:0006313">
    <property type="term" value="P:DNA transposition"/>
    <property type="evidence" value="ECO:0007669"/>
    <property type="project" value="InterPro"/>
</dbReference>
<dbReference type="InterPro" id="IPR009057">
    <property type="entry name" value="Homeodomain-like_sf"/>
</dbReference>
<dbReference type="GO" id="GO:0004803">
    <property type="term" value="F:transposase activity"/>
    <property type="evidence" value="ECO:0007669"/>
    <property type="project" value="InterPro"/>
</dbReference>
<dbReference type="Pfam" id="PF01527">
    <property type="entry name" value="HTH_Tnp_1"/>
    <property type="match status" value="1"/>
</dbReference>
<dbReference type="PANTHER" id="PTHR33215:SF13">
    <property type="entry name" value="PROTEIN DISTAL ANTENNA"/>
    <property type="match status" value="1"/>
</dbReference>
<reference evidence="1" key="2">
    <citation type="journal article" date="2014" name="ISME J.">
        <title>Microbial stratification in low pH oxic and suboxic macroscopic growths along an acid mine drainage.</title>
        <authorList>
            <person name="Mendez-Garcia C."/>
            <person name="Mesa V."/>
            <person name="Sprenger R.R."/>
            <person name="Richter M."/>
            <person name="Diez M.S."/>
            <person name="Solano J."/>
            <person name="Bargiela R."/>
            <person name="Golyshina O.V."/>
            <person name="Manteca A."/>
            <person name="Ramos J.L."/>
            <person name="Gallego J.R."/>
            <person name="Llorente I."/>
            <person name="Martins Dos Santos V.A."/>
            <person name="Jensen O.N."/>
            <person name="Pelaez A.I."/>
            <person name="Sanchez J."/>
            <person name="Ferrer M."/>
        </authorList>
    </citation>
    <scope>NUCLEOTIDE SEQUENCE</scope>
</reference>
<evidence type="ECO:0000313" key="1">
    <source>
        <dbReference type="EMBL" id="EQD36643.1"/>
    </source>
</evidence>
<dbReference type="AlphaFoldDB" id="T0YUH0"/>
<accession>T0YUH0</accession>
<dbReference type="EMBL" id="AUZY01010939">
    <property type="protein sequence ID" value="EQD36643.1"/>
    <property type="molecule type" value="Genomic_DNA"/>
</dbReference>
<organism evidence="1">
    <name type="scientific">mine drainage metagenome</name>
    <dbReference type="NCBI Taxonomy" id="410659"/>
    <lineage>
        <taxon>unclassified sequences</taxon>
        <taxon>metagenomes</taxon>
        <taxon>ecological metagenomes</taxon>
    </lineage>
</organism>
<reference evidence="1" key="1">
    <citation type="submission" date="2013-08" db="EMBL/GenBank/DDBJ databases">
        <authorList>
            <person name="Mendez C."/>
            <person name="Richter M."/>
            <person name="Ferrer M."/>
            <person name="Sanchez J."/>
        </authorList>
    </citation>
    <scope>NUCLEOTIDE SEQUENCE</scope>
</reference>
<evidence type="ECO:0000313" key="2">
    <source>
        <dbReference type="EMBL" id="EQD73484.1"/>
    </source>
</evidence>